<organism evidence="2 3">
    <name type="scientific">Bacillus anthracis</name>
    <name type="common">anthrax bacterium</name>
    <dbReference type="NCBI Taxonomy" id="1392"/>
    <lineage>
        <taxon>Bacteria</taxon>
        <taxon>Bacillati</taxon>
        <taxon>Bacillota</taxon>
        <taxon>Bacilli</taxon>
        <taxon>Bacillales</taxon>
        <taxon>Bacillaceae</taxon>
        <taxon>Bacillus</taxon>
        <taxon>Bacillus cereus group</taxon>
    </lineage>
</organism>
<keyword evidence="1" id="KW-1133">Transmembrane helix</keyword>
<gene>
    <name evidence="2" type="ordered locus">GBAA_3496</name>
</gene>
<accession>Q81YP3</accession>
<protein>
    <submittedName>
        <fullName evidence="2">Uncharacterized protein</fullName>
    </submittedName>
</protein>
<accession>E9RCY3</accession>
<name>A0A0F7RB33_BACAN</name>
<sequence length="39" mass="4672">MFYLEEELAYSAPKQKCRIIVLGYFLFLAGWVIVDFRKI</sequence>
<dbReference type="Proteomes" id="UP000000594">
    <property type="component" value="Chromosome"/>
</dbReference>
<keyword evidence="3" id="KW-1185">Reference proteome</keyword>
<evidence type="ECO:0000313" key="2">
    <source>
        <dbReference type="EMBL" id="AAT35380.1"/>
    </source>
</evidence>
<keyword evidence="1" id="KW-0472">Membrane</keyword>
<proteinExistence type="predicted"/>
<reference evidence="2 3" key="1">
    <citation type="journal article" date="2009" name="J. Bacteriol.">
        <title>The complete genome sequence of Bacillus anthracis Ames 'Ancestor'.</title>
        <authorList>
            <person name="Ravel J."/>
            <person name="Jiang L."/>
            <person name="Stanley S.T."/>
            <person name="Wilson M.R."/>
            <person name="Decker R.S."/>
            <person name="Read T.D."/>
            <person name="Worsham P."/>
            <person name="Keim P.S."/>
            <person name="Salzberg S.L."/>
            <person name="Fraser-Liggett C.M."/>
            <person name="Rasko D.A."/>
        </authorList>
    </citation>
    <scope>NUCLEOTIDE SEQUENCE [LARGE SCALE GENOMIC DNA]</scope>
    <source>
        <strain evidence="3">Ames ancestor</strain>
    </source>
</reference>
<accession>Q6KJ37</accession>
<dbReference type="AlphaFoldDB" id="A0A0F7RB33"/>
<dbReference type="EMBL" id="AE017334">
    <property type="protein sequence ID" value="AAT35380.1"/>
    <property type="molecule type" value="Genomic_DNA"/>
</dbReference>
<feature type="transmembrane region" description="Helical" evidence="1">
    <location>
        <begin position="19"/>
        <end position="36"/>
    </location>
</feature>
<accession>A0A0F7RB33</accession>
<dbReference type="KEGG" id="bar:GBAA_3496"/>
<keyword evidence="1" id="KW-0812">Transmembrane</keyword>
<evidence type="ECO:0000313" key="3">
    <source>
        <dbReference type="Proteomes" id="UP000000594"/>
    </source>
</evidence>
<evidence type="ECO:0000256" key="1">
    <source>
        <dbReference type="SAM" id="Phobius"/>
    </source>
</evidence>